<dbReference type="EMBL" id="KB467854">
    <property type="protein sequence ID" value="PCH35772.1"/>
    <property type="molecule type" value="Genomic_DNA"/>
</dbReference>
<evidence type="ECO:0000256" key="1">
    <source>
        <dbReference type="ARBA" id="ARBA00001971"/>
    </source>
</evidence>
<dbReference type="InterPro" id="IPR002401">
    <property type="entry name" value="Cyt_P450_E_grp-I"/>
</dbReference>
<dbReference type="CDD" id="cd11041">
    <property type="entry name" value="CYP503A1-like"/>
    <property type="match status" value="1"/>
</dbReference>
<feature type="chain" id="PRO_5013890936" evidence="8">
    <location>
        <begin position="24"/>
        <end position="489"/>
    </location>
</feature>
<gene>
    <name evidence="9" type="ORF">WOLCODRAFT_80474</name>
</gene>
<organism evidence="9 10">
    <name type="scientific">Wolfiporia cocos (strain MD-104)</name>
    <name type="common">Brown rot fungus</name>
    <dbReference type="NCBI Taxonomy" id="742152"/>
    <lineage>
        <taxon>Eukaryota</taxon>
        <taxon>Fungi</taxon>
        <taxon>Dikarya</taxon>
        <taxon>Basidiomycota</taxon>
        <taxon>Agaricomycotina</taxon>
        <taxon>Agaricomycetes</taxon>
        <taxon>Polyporales</taxon>
        <taxon>Phaeolaceae</taxon>
        <taxon>Wolfiporia</taxon>
    </lineage>
</organism>
<name>A0A2H3J0K9_WOLCO</name>
<comment type="similarity">
    <text evidence="2 7">Belongs to the cytochrome P450 family.</text>
</comment>
<feature type="signal peptide" evidence="8">
    <location>
        <begin position="1"/>
        <end position="23"/>
    </location>
</feature>
<dbReference type="InterPro" id="IPR017972">
    <property type="entry name" value="Cyt_P450_CS"/>
</dbReference>
<keyword evidence="4 7" id="KW-0560">Oxidoreductase</keyword>
<evidence type="ECO:0000313" key="9">
    <source>
        <dbReference type="EMBL" id="PCH35772.1"/>
    </source>
</evidence>
<reference evidence="9 10" key="1">
    <citation type="journal article" date="2012" name="Science">
        <title>The Paleozoic origin of enzymatic lignin decomposition reconstructed from 31 fungal genomes.</title>
        <authorList>
            <person name="Floudas D."/>
            <person name="Binder M."/>
            <person name="Riley R."/>
            <person name="Barry K."/>
            <person name="Blanchette R.A."/>
            <person name="Henrissat B."/>
            <person name="Martinez A.T."/>
            <person name="Otillar R."/>
            <person name="Spatafora J.W."/>
            <person name="Yadav J.S."/>
            <person name="Aerts A."/>
            <person name="Benoit I."/>
            <person name="Boyd A."/>
            <person name="Carlson A."/>
            <person name="Copeland A."/>
            <person name="Coutinho P.M."/>
            <person name="de Vries R.P."/>
            <person name="Ferreira P."/>
            <person name="Findley K."/>
            <person name="Foster B."/>
            <person name="Gaskell J."/>
            <person name="Glotzer D."/>
            <person name="Gorecki P."/>
            <person name="Heitman J."/>
            <person name="Hesse C."/>
            <person name="Hori C."/>
            <person name="Igarashi K."/>
            <person name="Jurgens J.A."/>
            <person name="Kallen N."/>
            <person name="Kersten P."/>
            <person name="Kohler A."/>
            <person name="Kuees U."/>
            <person name="Kumar T.K.A."/>
            <person name="Kuo A."/>
            <person name="LaButti K."/>
            <person name="Larrondo L.F."/>
            <person name="Lindquist E."/>
            <person name="Ling A."/>
            <person name="Lombard V."/>
            <person name="Lucas S."/>
            <person name="Lundell T."/>
            <person name="Martin R."/>
            <person name="McLaughlin D.J."/>
            <person name="Morgenstern I."/>
            <person name="Morin E."/>
            <person name="Murat C."/>
            <person name="Nagy L.G."/>
            <person name="Nolan M."/>
            <person name="Ohm R.A."/>
            <person name="Patyshakuliyeva A."/>
            <person name="Rokas A."/>
            <person name="Ruiz-Duenas F.J."/>
            <person name="Sabat G."/>
            <person name="Salamov A."/>
            <person name="Samejima M."/>
            <person name="Schmutz J."/>
            <person name="Slot J.C."/>
            <person name="St John F."/>
            <person name="Stenlid J."/>
            <person name="Sun H."/>
            <person name="Sun S."/>
            <person name="Syed K."/>
            <person name="Tsang A."/>
            <person name="Wiebenga A."/>
            <person name="Young D."/>
            <person name="Pisabarro A."/>
            <person name="Eastwood D.C."/>
            <person name="Martin F."/>
            <person name="Cullen D."/>
            <person name="Grigoriev I.V."/>
            <person name="Hibbett D.S."/>
        </authorList>
    </citation>
    <scope>NUCLEOTIDE SEQUENCE [LARGE SCALE GENOMIC DNA]</scope>
    <source>
        <strain evidence="9 10">MD-104</strain>
    </source>
</reference>
<dbReference type="GO" id="GO:0004497">
    <property type="term" value="F:monooxygenase activity"/>
    <property type="evidence" value="ECO:0007669"/>
    <property type="project" value="UniProtKB-KW"/>
</dbReference>
<dbReference type="PANTHER" id="PTHR46206">
    <property type="entry name" value="CYTOCHROME P450"/>
    <property type="match status" value="1"/>
</dbReference>
<dbReference type="InterPro" id="IPR036396">
    <property type="entry name" value="Cyt_P450_sf"/>
</dbReference>
<sequence length="489" mass="54843">MLVALVVLSAVLILRRRWDPIHSIPTIGYSAPVLSYYSAFKFLRNARQMVEEGYARHKVFKIAAWDRWMVYVSGPEMNDELRRLPDDVASIEEAIQEEMYSEYSFGAREYDLTILAIHGLLVRDLSGVIPTVVDEVVLVLEELFPQEFDWVELTNLPSFMSNAVARIINRVFIGAPVCRETGYLTIVTTYVTDVIKAKVILDLLPNILKPLVGNVLPWRARATRHLKHYLGETIAHHQASLNEDCNDCKEKPNDFLMRIVKGAQDLEGSMETILINILMANFTAVHTSSATATATLFQLASQPESIAALREDILSAIRAEGWTRGSVNSMWKLDSFLKETLRWQGLSIAGLRRKVLKTATFSDGTVVPDGVHIYAAPAATHHDSTLYEDADTFKPFRFSDKREQVGQSTKHQFVNTSPEYLVFGHGKHACPGRFFAAIVIKIFISNLLLKYDVKMGGDGSLPENVMIGASAIMSPNAKVLFRRRQVVDA</sequence>
<evidence type="ECO:0000256" key="5">
    <source>
        <dbReference type="ARBA" id="ARBA00023004"/>
    </source>
</evidence>
<dbReference type="PROSITE" id="PS00086">
    <property type="entry name" value="CYTOCHROME_P450"/>
    <property type="match status" value="1"/>
</dbReference>
<evidence type="ECO:0000256" key="8">
    <source>
        <dbReference type="SAM" id="SignalP"/>
    </source>
</evidence>
<dbReference type="InterPro" id="IPR001128">
    <property type="entry name" value="Cyt_P450"/>
</dbReference>
<evidence type="ECO:0000313" key="10">
    <source>
        <dbReference type="Proteomes" id="UP000218811"/>
    </source>
</evidence>
<keyword evidence="8" id="KW-0732">Signal</keyword>
<evidence type="ECO:0000256" key="3">
    <source>
        <dbReference type="ARBA" id="ARBA00022723"/>
    </source>
</evidence>
<dbReference type="Pfam" id="PF00067">
    <property type="entry name" value="p450"/>
    <property type="match status" value="1"/>
</dbReference>
<dbReference type="OMA" id="CRSEQYL"/>
<dbReference type="Gene3D" id="1.10.630.10">
    <property type="entry name" value="Cytochrome P450"/>
    <property type="match status" value="1"/>
</dbReference>
<evidence type="ECO:0000256" key="4">
    <source>
        <dbReference type="ARBA" id="ARBA00023002"/>
    </source>
</evidence>
<keyword evidence="3 6" id="KW-0479">Metal-binding</keyword>
<dbReference type="GO" id="GO:0016705">
    <property type="term" value="F:oxidoreductase activity, acting on paired donors, with incorporation or reduction of molecular oxygen"/>
    <property type="evidence" value="ECO:0007669"/>
    <property type="project" value="InterPro"/>
</dbReference>
<keyword evidence="6 7" id="KW-0349">Heme</keyword>
<dbReference type="GO" id="GO:0020037">
    <property type="term" value="F:heme binding"/>
    <property type="evidence" value="ECO:0007669"/>
    <property type="project" value="InterPro"/>
</dbReference>
<keyword evidence="7" id="KW-0503">Monooxygenase</keyword>
<feature type="binding site" description="axial binding residue" evidence="6">
    <location>
        <position position="430"/>
    </location>
    <ligand>
        <name>heme</name>
        <dbReference type="ChEBI" id="CHEBI:30413"/>
    </ligand>
    <ligandPart>
        <name>Fe</name>
        <dbReference type="ChEBI" id="CHEBI:18248"/>
    </ligandPart>
</feature>
<dbReference type="PRINTS" id="PR00463">
    <property type="entry name" value="EP450I"/>
</dbReference>
<comment type="cofactor">
    <cofactor evidence="1 6">
        <name>heme</name>
        <dbReference type="ChEBI" id="CHEBI:30413"/>
    </cofactor>
</comment>
<dbReference type="GO" id="GO:0005506">
    <property type="term" value="F:iron ion binding"/>
    <property type="evidence" value="ECO:0007669"/>
    <property type="project" value="InterPro"/>
</dbReference>
<dbReference type="STRING" id="742152.A0A2H3J0K9"/>
<dbReference type="OrthoDB" id="1844152at2759"/>
<evidence type="ECO:0000256" key="6">
    <source>
        <dbReference type="PIRSR" id="PIRSR602401-1"/>
    </source>
</evidence>
<evidence type="ECO:0000256" key="7">
    <source>
        <dbReference type="RuleBase" id="RU000461"/>
    </source>
</evidence>
<keyword evidence="5 6" id="KW-0408">Iron</keyword>
<dbReference type="AlphaFoldDB" id="A0A2H3J0K9"/>
<proteinExistence type="inferred from homology"/>
<evidence type="ECO:0000256" key="2">
    <source>
        <dbReference type="ARBA" id="ARBA00010617"/>
    </source>
</evidence>
<protein>
    <submittedName>
        <fullName evidence="9">Cytochrome P450</fullName>
    </submittedName>
</protein>
<dbReference type="Proteomes" id="UP000218811">
    <property type="component" value="Unassembled WGS sequence"/>
</dbReference>
<dbReference type="SUPFAM" id="SSF48264">
    <property type="entry name" value="Cytochrome P450"/>
    <property type="match status" value="1"/>
</dbReference>
<keyword evidence="10" id="KW-1185">Reference proteome</keyword>
<accession>A0A2H3J0K9</accession>